<dbReference type="InterPro" id="IPR021145">
    <property type="entry name" value="Portal_protein_SPP1_Gp6-like"/>
</dbReference>
<dbReference type="InterPro" id="IPR006428">
    <property type="entry name" value="Portal_SPP1-type"/>
</dbReference>
<dbReference type="STRING" id="1121291.SAMN02745134_00267"/>
<proteinExistence type="predicted"/>
<feature type="region of interest" description="Disordered" evidence="1">
    <location>
        <begin position="425"/>
        <end position="483"/>
    </location>
</feature>
<feature type="compositionally biased region" description="Polar residues" evidence="1">
    <location>
        <begin position="460"/>
        <end position="474"/>
    </location>
</feature>
<dbReference type="Proteomes" id="UP000192468">
    <property type="component" value="Unassembled WGS sequence"/>
</dbReference>
<dbReference type="Pfam" id="PF05133">
    <property type="entry name" value="SPP1_portal"/>
    <property type="match status" value="1"/>
</dbReference>
<dbReference type="RefSeq" id="WP_084113471.1">
    <property type="nucleotide sequence ID" value="NZ_FWXH01000002.1"/>
</dbReference>
<dbReference type="AlphaFoldDB" id="A0A1W1X006"/>
<evidence type="ECO:0000313" key="2">
    <source>
        <dbReference type="EMBL" id="SMC17235.1"/>
    </source>
</evidence>
<sequence length="483" mass="55323">MDIVRFNIQTYDSDTIRALINYHKENLLPRYNKLQGYYDYKHDILNRKNEDDSKPNNKLVDDYPGYIVNLATGYFMGNPVTYYSDSDTSDEYMQKLKDIFDYNDEADENIEIAKTCSIKGEAFEMIYTDADGKTRFIRVPNEQILLVYDENIDPTPICAVRYYSVSEPTAYGQDEVLPIVKVEVYTKDQILYYDDYLGELTLTDQKDNLFGDVPIIHFKNNYELTGDFEGVISLIDAYDNMQSDSMNDFDYFSDAYLMLKGMSGTDTEDVATMKKNRVILVDDDGDARWLVKDINDTAVENFKKRLNSDIHKFSKTPDLDDEKFSGNLSGIAIKFKLFCLEQLAVMKERKFKKALQRRNELITNMLNLKGNNYNYTEVDMTFVRNIPANLVDIATMINDLRGVVSNQTLIAQLPFVTDVQEEMDKVKQEQEENPSVNLDNVPSRVDGGGKDGQQPVLDEQASTDSPQHLQQSGTEESKATPGV</sequence>
<dbReference type="NCBIfam" id="TIGR01538">
    <property type="entry name" value="portal_SPP1"/>
    <property type="match status" value="1"/>
</dbReference>
<evidence type="ECO:0000313" key="3">
    <source>
        <dbReference type="Proteomes" id="UP000192468"/>
    </source>
</evidence>
<organism evidence="2 3">
    <name type="scientific">Clostridium acidisoli DSM 12555</name>
    <dbReference type="NCBI Taxonomy" id="1121291"/>
    <lineage>
        <taxon>Bacteria</taxon>
        <taxon>Bacillati</taxon>
        <taxon>Bacillota</taxon>
        <taxon>Clostridia</taxon>
        <taxon>Eubacteriales</taxon>
        <taxon>Clostridiaceae</taxon>
        <taxon>Clostridium</taxon>
    </lineage>
</organism>
<dbReference type="EMBL" id="FWXH01000002">
    <property type="protein sequence ID" value="SMC17235.1"/>
    <property type="molecule type" value="Genomic_DNA"/>
</dbReference>
<reference evidence="2 3" key="1">
    <citation type="submission" date="2017-04" db="EMBL/GenBank/DDBJ databases">
        <authorList>
            <person name="Afonso C.L."/>
            <person name="Miller P.J."/>
            <person name="Scott M.A."/>
            <person name="Spackman E."/>
            <person name="Goraichik I."/>
            <person name="Dimitrov K.M."/>
            <person name="Suarez D.L."/>
            <person name="Swayne D.E."/>
        </authorList>
    </citation>
    <scope>NUCLEOTIDE SEQUENCE [LARGE SCALE GENOMIC DNA]</scope>
    <source>
        <strain evidence="2 3">DSM 12555</strain>
    </source>
</reference>
<accession>A0A1W1X006</accession>
<protein>
    <submittedName>
        <fullName evidence="2">Phage portal protein, SPP1 family</fullName>
    </submittedName>
</protein>
<dbReference type="OrthoDB" id="1697867at2"/>
<keyword evidence="3" id="KW-1185">Reference proteome</keyword>
<gene>
    <name evidence="2" type="ORF">SAMN02745134_00267</name>
</gene>
<evidence type="ECO:0000256" key="1">
    <source>
        <dbReference type="SAM" id="MobiDB-lite"/>
    </source>
</evidence>
<name>A0A1W1X006_9CLOT</name>